<name>A0AAU8IJH9_9BACL</name>
<feature type="domain" description="Oxo-4-hydroxy-4-carboxy-5-ureidoimidazoline decarboxylase" evidence="7">
    <location>
        <begin position="7"/>
        <end position="158"/>
    </location>
</feature>
<evidence type="ECO:0000256" key="2">
    <source>
        <dbReference type="ARBA" id="ARBA00004754"/>
    </source>
</evidence>
<reference evidence="8" key="1">
    <citation type="submission" date="2024-06" db="EMBL/GenBank/DDBJ databases">
        <authorList>
            <person name="Fan A."/>
            <person name="Zhang F.Y."/>
            <person name="Zhang L."/>
        </authorList>
    </citation>
    <scope>NUCLEOTIDE SEQUENCE</scope>
    <source>
        <strain evidence="8">Y61</strain>
    </source>
</reference>
<dbReference type="NCBIfam" id="TIGR03164">
    <property type="entry name" value="UHCUDC"/>
    <property type="match status" value="1"/>
</dbReference>
<keyword evidence="4" id="KW-0659">Purine metabolism</keyword>
<evidence type="ECO:0000256" key="5">
    <source>
        <dbReference type="ARBA" id="ARBA00022793"/>
    </source>
</evidence>
<dbReference type="SUPFAM" id="SSF158694">
    <property type="entry name" value="UraD-Like"/>
    <property type="match status" value="1"/>
</dbReference>
<comment type="pathway">
    <text evidence="2">Purine metabolism; urate degradation; (S)-allantoin from urate: step 3/3.</text>
</comment>
<evidence type="ECO:0000313" key="8">
    <source>
        <dbReference type="EMBL" id="XCJ18256.1"/>
    </source>
</evidence>
<proteinExistence type="predicted"/>
<dbReference type="Gene3D" id="1.10.3330.10">
    <property type="entry name" value="Oxo-4-hydroxy-4-carboxy-5-ureidoimidazoline decarboxylase"/>
    <property type="match status" value="1"/>
</dbReference>
<dbReference type="EC" id="4.1.1.97" evidence="3"/>
<evidence type="ECO:0000256" key="4">
    <source>
        <dbReference type="ARBA" id="ARBA00022631"/>
    </source>
</evidence>
<comment type="catalytic activity">
    <reaction evidence="1">
        <text>5-hydroxy-2-oxo-4-ureido-2,5-dihydro-1H-imidazole-5-carboxylate + H(+) = (S)-allantoin + CO2</text>
        <dbReference type="Rhea" id="RHEA:26301"/>
        <dbReference type="ChEBI" id="CHEBI:15378"/>
        <dbReference type="ChEBI" id="CHEBI:15678"/>
        <dbReference type="ChEBI" id="CHEBI:16526"/>
        <dbReference type="ChEBI" id="CHEBI:58639"/>
        <dbReference type="EC" id="4.1.1.97"/>
    </reaction>
</comment>
<evidence type="ECO:0000256" key="6">
    <source>
        <dbReference type="ARBA" id="ARBA00023239"/>
    </source>
</evidence>
<protein>
    <recommendedName>
        <fullName evidence="3">2-oxo-4-hydroxy-4-carboxy-5-ureidoimidazoline decarboxylase</fullName>
        <ecNumber evidence="3">4.1.1.97</ecNumber>
    </recommendedName>
</protein>
<dbReference type="Pfam" id="PF09349">
    <property type="entry name" value="OHCU_decarbox"/>
    <property type="match status" value="1"/>
</dbReference>
<sequence>MDITTCNQMDEEAFVRMLGGIFEKSPWVARAVSGKRPFRSADDLFSALAAAVRGASPAGRRALINHHPRLGGSGKMTAQSVNEQKRAGLSQLEKKEAADMAALNAAYEQRFGFPFILALRGKKKQEILIDMRQRLTHTRAVEFTTAIEEIIKIARFRFDDLFDPERDHSGNRNGA</sequence>
<dbReference type="PANTHER" id="PTHR43466">
    <property type="entry name" value="2-OXO-4-HYDROXY-4-CARBOXY-5-UREIDOIMIDAZOLINE DECARBOXYLASE-RELATED"/>
    <property type="match status" value="1"/>
</dbReference>
<dbReference type="PANTHER" id="PTHR43466:SF1">
    <property type="entry name" value="2-OXO-4-HYDROXY-4-CARBOXY-5-UREIDOIMIDAZOLINE DECARBOXYLASE-RELATED"/>
    <property type="match status" value="1"/>
</dbReference>
<dbReference type="GO" id="GO:0000255">
    <property type="term" value="P:allantoin metabolic process"/>
    <property type="evidence" value="ECO:0007669"/>
    <property type="project" value="InterPro"/>
</dbReference>
<keyword evidence="6 8" id="KW-0456">Lyase</keyword>
<dbReference type="GO" id="GO:0006144">
    <property type="term" value="P:purine nucleobase metabolic process"/>
    <property type="evidence" value="ECO:0007669"/>
    <property type="project" value="UniProtKB-KW"/>
</dbReference>
<dbReference type="GO" id="GO:0051997">
    <property type="term" value="F:2-oxo-4-hydroxy-4-carboxy-5-ureidoimidazoline decarboxylase activity"/>
    <property type="evidence" value="ECO:0007669"/>
    <property type="project" value="UniProtKB-EC"/>
</dbReference>
<dbReference type="RefSeq" id="WP_353949317.1">
    <property type="nucleotide sequence ID" value="NZ_CP159510.1"/>
</dbReference>
<evidence type="ECO:0000256" key="3">
    <source>
        <dbReference type="ARBA" id="ARBA00012257"/>
    </source>
</evidence>
<dbReference type="InterPro" id="IPR036778">
    <property type="entry name" value="OHCU_decarboxylase_sf"/>
</dbReference>
<evidence type="ECO:0000256" key="1">
    <source>
        <dbReference type="ARBA" id="ARBA00001163"/>
    </source>
</evidence>
<gene>
    <name evidence="8" type="primary">uraD</name>
    <name evidence="8" type="ORF">ABNN70_07420</name>
</gene>
<dbReference type="EMBL" id="CP159510">
    <property type="protein sequence ID" value="XCJ18256.1"/>
    <property type="molecule type" value="Genomic_DNA"/>
</dbReference>
<dbReference type="InterPro" id="IPR017580">
    <property type="entry name" value="OHCU_decarboxylase-1"/>
</dbReference>
<keyword evidence="5" id="KW-0210">Decarboxylase</keyword>
<accession>A0AAU8IJH9</accession>
<organism evidence="8">
    <name type="scientific">Sporolactobacillus sp. Y61</name>
    <dbReference type="NCBI Taxonomy" id="3160863"/>
    <lineage>
        <taxon>Bacteria</taxon>
        <taxon>Bacillati</taxon>
        <taxon>Bacillota</taxon>
        <taxon>Bacilli</taxon>
        <taxon>Bacillales</taxon>
        <taxon>Sporolactobacillaceae</taxon>
        <taxon>Sporolactobacillus</taxon>
    </lineage>
</organism>
<dbReference type="AlphaFoldDB" id="A0AAU8IJH9"/>
<dbReference type="GO" id="GO:0019628">
    <property type="term" value="P:urate catabolic process"/>
    <property type="evidence" value="ECO:0007669"/>
    <property type="project" value="TreeGrafter"/>
</dbReference>
<evidence type="ECO:0000259" key="7">
    <source>
        <dbReference type="Pfam" id="PF09349"/>
    </source>
</evidence>
<dbReference type="InterPro" id="IPR018020">
    <property type="entry name" value="OHCU_decarboxylase"/>
</dbReference>